<dbReference type="EMBL" id="BA000038">
    <property type="protein sequence ID" value="BAC96242.1"/>
    <property type="molecule type" value="Genomic_DNA"/>
</dbReference>
<dbReference type="InterPro" id="IPR000620">
    <property type="entry name" value="EamA_dom"/>
</dbReference>
<evidence type="ECO:0000256" key="2">
    <source>
        <dbReference type="ARBA" id="ARBA00022475"/>
    </source>
</evidence>
<dbReference type="Proteomes" id="UP000002675">
    <property type="component" value="Chromosome II"/>
</dbReference>
<feature type="transmembrane region" description="Helical" evidence="7">
    <location>
        <begin position="226"/>
        <end position="243"/>
    </location>
</feature>
<feature type="transmembrane region" description="Helical" evidence="7">
    <location>
        <begin position="264"/>
        <end position="285"/>
    </location>
</feature>
<name>Q7MFV3_VIBVY</name>
<evidence type="ECO:0000313" key="9">
    <source>
        <dbReference type="EMBL" id="BAC96242.1"/>
    </source>
</evidence>
<keyword evidence="3 7" id="KW-0812">Transmembrane</keyword>
<dbReference type="InterPro" id="IPR051258">
    <property type="entry name" value="Diverse_Substrate_Transporter"/>
</dbReference>
<feature type="transmembrane region" description="Helical" evidence="7">
    <location>
        <begin position="143"/>
        <end position="165"/>
    </location>
</feature>
<dbReference type="HOGENOM" id="CLU_033863_21_3_6"/>
<feature type="transmembrane region" description="Helical" evidence="7">
    <location>
        <begin position="82"/>
        <end position="102"/>
    </location>
</feature>
<dbReference type="Pfam" id="PF00892">
    <property type="entry name" value="EamA"/>
    <property type="match status" value="2"/>
</dbReference>
<evidence type="ECO:0000256" key="4">
    <source>
        <dbReference type="ARBA" id="ARBA00022989"/>
    </source>
</evidence>
<protein>
    <recommendedName>
        <fullName evidence="8">EamA domain-containing protein</fullName>
    </recommendedName>
</protein>
<feature type="domain" description="EamA" evidence="8">
    <location>
        <begin position="87"/>
        <end position="214"/>
    </location>
</feature>
<reference evidence="9 10" key="1">
    <citation type="journal article" date="2003" name="Genome Res.">
        <title>Comparative genome analysis of Vibrio vulnificus, a marine pathogen.</title>
        <authorList>
            <person name="Chen C.Y."/>
            <person name="Wu K.M."/>
            <person name="Chang Y.C."/>
            <person name="Chang C.H."/>
            <person name="Tsai H.C."/>
            <person name="Liao T.L."/>
            <person name="Liu Y.M."/>
            <person name="Chen H.J."/>
            <person name="Shen A.B."/>
            <person name="Li J.C."/>
            <person name="Su T.L."/>
            <person name="Shao C.P."/>
            <person name="Lee C.T."/>
            <person name="Hor L.I."/>
            <person name="Tsai S.F."/>
        </authorList>
    </citation>
    <scope>NUCLEOTIDE SEQUENCE [LARGE SCALE GENOMIC DNA]</scope>
    <source>
        <strain evidence="9 10">YJ016</strain>
    </source>
</reference>
<feature type="region of interest" description="Disordered" evidence="6">
    <location>
        <begin position="1"/>
        <end position="28"/>
    </location>
</feature>
<dbReference type="SUPFAM" id="SSF103481">
    <property type="entry name" value="Multidrug resistance efflux transporter EmrE"/>
    <property type="match status" value="2"/>
</dbReference>
<feature type="transmembrane region" description="Helical" evidence="7">
    <location>
        <begin position="291"/>
        <end position="310"/>
    </location>
</feature>
<evidence type="ECO:0000256" key="7">
    <source>
        <dbReference type="SAM" id="Phobius"/>
    </source>
</evidence>
<dbReference type="GO" id="GO:0005886">
    <property type="term" value="C:plasma membrane"/>
    <property type="evidence" value="ECO:0007669"/>
    <property type="project" value="UniProtKB-SubCell"/>
</dbReference>
<comment type="subcellular location">
    <subcellularLocation>
        <location evidence="1">Cell membrane</location>
        <topology evidence="1">Multi-pass membrane protein</topology>
    </subcellularLocation>
</comment>
<feature type="compositionally biased region" description="Polar residues" evidence="6">
    <location>
        <begin position="15"/>
        <end position="28"/>
    </location>
</feature>
<evidence type="ECO:0000313" key="10">
    <source>
        <dbReference type="Proteomes" id="UP000002675"/>
    </source>
</evidence>
<evidence type="ECO:0000256" key="6">
    <source>
        <dbReference type="SAM" id="MobiDB-lite"/>
    </source>
</evidence>
<dbReference type="PANTHER" id="PTHR42920:SF5">
    <property type="entry name" value="EAMA DOMAIN-CONTAINING PROTEIN"/>
    <property type="match status" value="1"/>
</dbReference>
<organism evidence="9 10">
    <name type="scientific">Vibrio vulnificus (strain YJ016)</name>
    <dbReference type="NCBI Taxonomy" id="196600"/>
    <lineage>
        <taxon>Bacteria</taxon>
        <taxon>Pseudomonadati</taxon>
        <taxon>Pseudomonadota</taxon>
        <taxon>Gammaproteobacteria</taxon>
        <taxon>Vibrionales</taxon>
        <taxon>Vibrionaceae</taxon>
        <taxon>Vibrio</taxon>
    </lineage>
</organism>
<feature type="transmembrane region" description="Helical" evidence="7">
    <location>
        <begin position="197"/>
        <end position="214"/>
    </location>
</feature>
<evidence type="ECO:0000259" key="8">
    <source>
        <dbReference type="Pfam" id="PF00892"/>
    </source>
</evidence>
<feature type="transmembrane region" description="Helical" evidence="7">
    <location>
        <begin position="108"/>
        <end position="131"/>
    </location>
</feature>
<gene>
    <name evidence="9" type="ordered locus">VVA0216</name>
</gene>
<feature type="transmembrane region" description="Helical" evidence="7">
    <location>
        <begin position="322"/>
        <end position="341"/>
    </location>
</feature>
<feature type="transmembrane region" description="Helical" evidence="7">
    <location>
        <begin position="347"/>
        <end position="365"/>
    </location>
</feature>
<keyword evidence="2" id="KW-1003">Cell membrane</keyword>
<evidence type="ECO:0000256" key="5">
    <source>
        <dbReference type="ARBA" id="ARBA00023136"/>
    </source>
</evidence>
<dbReference type="InterPro" id="IPR037185">
    <property type="entry name" value="EmrE-like"/>
</dbReference>
<accession>Q7MFV3</accession>
<dbReference type="PANTHER" id="PTHR42920">
    <property type="entry name" value="OS03G0707200 PROTEIN-RELATED"/>
    <property type="match status" value="1"/>
</dbReference>
<evidence type="ECO:0000256" key="3">
    <source>
        <dbReference type="ARBA" id="ARBA00022692"/>
    </source>
</evidence>
<dbReference type="AlphaFoldDB" id="Q7MFV3"/>
<keyword evidence="5 7" id="KW-0472">Membrane</keyword>
<dbReference type="STRING" id="672.VV93_v1c32040"/>
<proteinExistence type="predicted"/>
<keyword evidence="4 7" id="KW-1133">Transmembrane helix</keyword>
<evidence type="ECO:0000256" key="1">
    <source>
        <dbReference type="ARBA" id="ARBA00004651"/>
    </source>
</evidence>
<sequence length="368" mass="40360">MYPVAKPASPMPIKMSSSASRSIKPSTSSWRMIPLRCTKSRPLPPRAVRPQPLGMYSSSLLQKWRNNMTTATSSLKKGSFKFPLTETLLLLVAVFWGTSYGLTKSALVYTSVLLFISIRFSITFLCMLPVVIRDFRQGLNKDWKIAIPTGFILSAIFFCEVFGVSQTSASNAAFLISLTVILTAFAELVINKKRISNTLLALTVCSVIGVLLLTSEQGIELSLNTGDYFILTAALLRALMVTMTKRFTEGKAITTSTLTSLQSFVVASCAIVGVLVYVPAAEIVLPVSLEFWLTVAYLVLFCTLFAFYVQNYAVRRTSPTRVSLLMGSEPLFGAIFAMVWLQESLTALQLLGGALILFSVIVTSTRDN</sequence>
<feature type="transmembrane region" description="Helical" evidence="7">
    <location>
        <begin position="171"/>
        <end position="190"/>
    </location>
</feature>
<dbReference type="eggNOG" id="COG0697">
    <property type="taxonomic scope" value="Bacteria"/>
</dbReference>
<feature type="domain" description="EamA" evidence="8">
    <location>
        <begin position="225"/>
        <end position="364"/>
    </location>
</feature>
<dbReference type="KEGG" id="vvy:VVA0216"/>